<dbReference type="KEGG" id="acan:ACA1_177920"/>
<dbReference type="GO" id="GO:0048312">
    <property type="term" value="P:intracellular distribution of mitochondria"/>
    <property type="evidence" value="ECO:0007669"/>
    <property type="project" value="TreeGrafter"/>
</dbReference>
<feature type="domain" description="Clu" evidence="2">
    <location>
        <begin position="63"/>
        <end position="316"/>
    </location>
</feature>
<feature type="region of interest" description="Disordered" evidence="1">
    <location>
        <begin position="1"/>
        <end position="89"/>
    </location>
</feature>
<dbReference type="Pfam" id="PF12807">
    <property type="entry name" value="eIF3_p135"/>
    <property type="match status" value="1"/>
</dbReference>
<dbReference type="AlphaFoldDB" id="L8GU72"/>
<dbReference type="InterPro" id="IPR027523">
    <property type="entry name" value="CLU_prot"/>
</dbReference>
<dbReference type="Proteomes" id="UP000011083">
    <property type="component" value="Unassembled WGS sequence"/>
</dbReference>
<name>L8GU72_ACACF</name>
<proteinExistence type="predicted"/>
<gene>
    <name evidence="3" type="ORF">ACA1_177920</name>
</gene>
<evidence type="ECO:0000256" key="1">
    <source>
        <dbReference type="SAM" id="MobiDB-lite"/>
    </source>
</evidence>
<reference evidence="3 4" key="1">
    <citation type="journal article" date="2013" name="Genome Biol.">
        <title>Genome of Acanthamoeba castellanii highlights extensive lateral gene transfer and early evolution of tyrosine kinase signaling.</title>
        <authorList>
            <person name="Clarke M."/>
            <person name="Lohan A.J."/>
            <person name="Liu B."/>
            <person name="Lagkouvardos I."/>
            <person name="Roy S."/>
            <person name="Zafar N."/>
            <person name="Bertelli C."/>
            <person name="Schilde C."/>
            <person name="Kianianmomeni A."/>
            <person name="Burglin T.R."/>
            <person name="Frech C."/>
            <person name="Turcotte B."/>
            <person name="Kopec K.O."/>
            <person name="Synnott J.M."/>
            <person name="Choo C."/>
            <person name="Paponov I."/>
            <person name="Finkler A."/>
            <person name="Soon Heng Tan C."/>
            <person name="Hutchins A.P."/>
            <person name="Weinmeier T."/>
            <person name="Rattei T."/>
            <person name="Chu J.S."/>
            <person name="Gimenez G."/>
            <person name="Irimia M."/>
            <person name="Rigden D.J."/>
            <person name="Fitzpatrick D.A."/>
            <person name="Lorenzo-Morales J."/>
            <person name="Bateman A."/>
            <person name="Chiu C.H."/>
            <person name="Tang P."/>
            <person name="Hegemann P."/>
            <person name="Fromm H."/>
            <person name="Raoult D."/>
            <person name="Greub G."/>
            <person name="Miranda-Saavedra D."/>
            <person name="Chen N."/>
            <person name="Nash P."/>
            <person name="Ginger M.L."/>
            <person name="Horn M."/>
            <person name="Schaap P."/>
            <person name="Caler L."/>
            <person name="Loftus B."/>
        </authorList>
    </citation>
    <scope>NUCLEOTIDE SEQUENCE [LARGE SCALE GENOMIC DNA]</scope>
    <source>
        <strain evidence="3 4">Neff</strain>
    </source>
</reference>
<protein>
    <submittedName>
        <fullName evidence="3">Rab GTPase domain containing protein</fullName>
    </submittedName>
</protein>
<dbReference type="EMBL" id="KB008006">
    <property type="protein sequence ID" value="ELR16163.1"/>
    <property type="molecule type" value="Genomic_DNA"/>
</dbReference>
<keyword evidence="4" id="KW-1185">Reference proteome</keyword>
<dbReference type="PANTHER" id="PTHR12601">
    <property type="entry name" value="EUKARYOTIC TRANSLATION INITIATION FACTOR 3 SUBUNIT EIF-3"/>
    <property type="match status" value="1"/>
</dbReference>
<dbReference type="GO" id="GO:0003729">
    <property type="term" value="F:mRNA binding"/>
    <property type="evidence" value="ECO:0007669"/>
    <property type="project" value="TreeGrafter"/>
</dbReference>
<dbReference type="GO" id="GO:0005737">
    <property type="term" value="C:cytoplasm"/>
    <property type="evidence" value="ECO:0007669"/>
    <property type="project" value="TreeGrafter"/>
</dbReference>
<dbReference type="VEuPathDB" id="AmoebaDB:ACA1_177920"/>
<sequence length="623" mass="69376">MEDGEAVVESVGYLSFDPPEQPAPEDRPVGAYYISNSRIGEIRPRPDTGSDDDNTAASSSSDEDDDTDWSDSDDEAHQPQRPAEGIGPVQDSIWNARFQQLVRLPDTESKYQQLAYLAHDFQHAAEVYGRIIISERFVPVEFKTIKPLDIGGIAGGEKFIVQSILFKYALDTDVMPGLWMYGGDFPDDASAMKAAGHELRSLARLEDSGAIEEGIFLPLETLVDYRGFRLLAVSVLPVSRKTICYGSHDAGLTVHSDYPAFNRKLKAIFTRLNLKGHRVKKKILYGPGDIEGHWGADGKLYLLDFSRLYPPESIQQTQALFPTNPMASRALFYKMLRPELVSSYQKPLCSDAFSLWLKGDPLAKEHNDEVRAATTRLIEGIIPDLALEIVFRCLKLKDDALNETETVQVLHTHLQHILHRMHTCGVNMRFLGALRSRFLVTAKQYDLHLMGHIDTVYSSLMFTEMAARVAKNMIRALLREKMKQLKVPSSEPYRQLVLNLFNLFSGQAAASTRFWTSVVPPTLDPTSAPVKSDGEAGQQPNSAEGRNVEYYIYHQCLGLKNEPSPATTSLPVGSPHTNMLDPKSHSKGVIFTQWLSSEALGTRGPSLAPPLRARRVCSGRSIS</sequence>
<dbReference type="InterPro" id="IPR025697">
    <property type="entry name" value="CLU_dom"/>
</dbReference>
<organism evidence="3 4">
    <name type="scientific">Acanthamoeba castellanii (strain ATCC 30010 / Neff)</name>
    <dbReference type="NCBI Taxonomy" id="1257118"/>
    <lineage>
        <taxon>Eukaryota</taxon>
        <taxon>Amoebozoa</taxon>
        <taxon>Discosea</taxon>
        <taxon>Longamoebia</taxon>
        <taxon>Centramoebida</taxon>
        <taxon>Acanthamoebidae</taxon>
        <taxon>Acanthamoeba</taxon>
    </lineage>
</organism>
<dbReference type="OrthoDB" id="19471at2759"/>
<evidence type="ECO:0000313" key="3">
    <source>
        <dbReference type="EMBL" id="ELR16163.1"/>
    </source>
</evidence>
<dbReference type="Pfam" id="PF13236">
    <property type="entry name" value="CLU"/>
    <property type="match status" value="1"/>
</dbReference>
<dbReference type="GeneID" id="14916831"/>
<accession>L8GU72</accession>
<dbReference type="PROSITE" id="PS51823">
    <property type="entry name" value="CLU"/>
    <property type="match status" value="1"/>
</dbReference>
<evidence type="ECO:0000313" key="4">
    <source>
        <dbReference type="Proteomes" id="UP000011083"/>
    </source>
</evidence>
<dbReference type="InterPro" id="IPR033646">
    <property type="entry name" value="CLU-central"/>
</dbReference>
<dbReference type="PANTHER" id="PTHR12601:SF6">
    <property type="entry name" value="CLUSTERED MITOCHONDRIA PROTEIN HOMOLOG"/>
    <property type="match status" value="1"/>
</dbReference>
<evidence type="ECO:0000259" key="2">
    <source>
        <dbReference type="PROSITE" id="PS51823"/>
    </source>
</evidence>
<feature type="compositionally biased region" description="Acidic residues" evidence="1">
    <location>
        <begin position="61"/>
        <end position="74"/>
    </location>
</feature>
<dbReference type="RefSeq" id="XP_004338176.1">
    <property type="nucleotide sequence ID" value="XM_004338128.1"/>
</dbReference>